<accession>A0A8G1U920</accession>
<dbReference type="SUPFAM" id="SSF51735">
    <property type="entry name" value="NAD(P)-binding Rossmann-fold domains"/>
    <property type="match status" value="1"/>
</dbReference>
<comment type="similarity">
    <text evidence="1">Belongs to the NAD(P)-dependent epimerase/dehydratase family. SDR39U1 subfamily.</text>
</comment>
<dbReference type="PANTHER" id="PTHR11092:SF0">
    <property type="entry name" value="EPIMERASE FAMILY PROTEIN SDR39U1"/>
    <property type="match status" value="1"/>
</dbReference>
<comment type="caution">
    <text evidence="4">The sequence shown here is derived from an EMBL/GenBank/DDBJ whole genome shotgun (WGS) entry which is preliminary data.</text>
</comment>
<proteinExistence type="inferred from homology"/>
<dbReference type="Proteomes" id="UP000267408">
    <property type="component" value="Unassembled WGS sequence"/>
</dbReference>
<feature type="domain" description="NAD-dependent epimerase/dehydratase" evidence="2">
    <location>
        <begin position="25"/>
        <end position="243"/>
    </location>
</feature>
<dbReference type="InterPro" id="IPR036291">
    <property type="entry name" value="NAD(P)-bd_dom_sf"/>
</dbReference>
<gene>
    <name evidence="4" type="ORF">EDD39_7809</name>
</gene>
<dbReference type="InterPro" id="IPR010099">
    <property type="entry name" value="SDR39U1"/>
</dbReference>
<evidence type="ECO:0000259" key="2">
    <source>
        <dbReference type="Pfam" id="PF01370"/>
    </source>
</evidence>
<dbReference type="PANTHER" id="PTHR11092">
    <property type="entry name" value="SUGAR NUCLEOTIDE EPIMERASE RELATED"/>
    <property type="match status" value="1"/>
</dbReference>
<organism evidence="4 5">
    <name type="scientific">Kitasatospora cineracea</name>
    <dbReference type="NCBI Taxonomy" id="88074"/>
    <lineage>
        <taxon>Bacteria</taxon>
        <taxon>Bacillati</taxon>
        <taxon>Actinomycetota</taxon>
        <taxon>Actinomycetes</taxon>
        <taxon>Kitasatosporales</taxon>
        <taxon>Streptomycetaceae</taxon>
        <taxon>Kitasatospora</taxon>
    </lineage>
</organism>
<evidence type="ECO:0000259" key="3">
    <source>
        <dbReference type="Pfam" id="PF08338"/>
    </source>
</evidence>
<dbReference type="NCBIfam" id="TIGR01777">
    <property type="entry name" value="yfcH"/>
    <property type="match status" value="1"/>
</dbReference>
<evidence type="ECO:0000313" key="4">
    <source>
        <dbReference type="EMBL" id="ROR33985.1"/>
    </source>
</evidence>
<evidence type="ECO:0000256" key="1">
    <source>
        <dbReference type="ARBA" id="ARBA00009353"/>
    </source>
</evidence>
<dbReference type="Pfam" id="PF08338">
    <property type="entry name" value="DUF1731"/>
    <property type="match status" value="1"/>
</dbReference>
<sequence length="333" mass="36492">MGGGRGGKELNAFSDRCTFFPVKYVIPGGTGQVGTMLERALRADGHQVVILTRTPTAPHHTAWDGRTLGRWAEQLDGADVVVNLAGRTVSCRYTPENLRQMMDSRVDSARVVGEAIAAAARPPRVWLQMSTATVYAHRFDAPNDEATGLVGGSEPDVPDYWEYSVRIARNWEAAQEAAATPATRKVALRSAMVLSPDRGGVFDVLSWLARLGLGGPVAGGRQYVSWIHEHDFVRAVRFLAEREELAGPVNLAAPNPLPHRELMRELRRANGVPLGLPATRWMAELGAFALRTDTELLLKSRRVVPGRLLEAGFAFDFPHCADAARELVARRRT</sequence>
<dbReference type="InterPro" id="IPR001509">
    <property type="entry name" value="Epimerase_deHydtase"/>
</dbReference>
<dbReference type="Pfam" id="PF01370">
    <property type="entry name" value="Epimerase"/>
    <property type="match status" value="1"/>
</dbReference>
<reference evidence="4 5" key="1">
    <citation type="submission" date="2018-11" db="EMBL/GenBank/DDBJ databases">
        <title>Sequencing the genomes of 1000 actinobacteria strains.</title>
        <authorList>
            <person name="Klenk H.-P."/>
        </authorList>
    </citation>
    <scope>NUCLEOTIDE SEQUENCE [LARGE SCALE GENOMIC DNA]</scope>
    <source>
        <strain evidence="4 5">DSM 44780</strain>
    </source>
</reference>
<dbReference type="InterPro" id="IPR013549">
    <property type="entry name" value="DUF1731"/>
</dbReference>
<evidence type="ECO:0008006" key="6">
    <source>
        <dbReference type="Google" id="ProtNLM"/>
    </source>
</evidence>
<evidence type="ECO:0000313" key="5">
    <source>
        <dbReference type="Proteomes" id="UP000267408"/>
    </source>
</evidence>
<feature type="domain" description="DUF1731" evidence="3">
    <location>
        <begin position="281"/>
        <end position="327"/>
    </location>
</feature>
<dbReference type="AlphaFoldDB" id="A0A8G1U920"/>
<protein>
    <recommendedName>
        <fullName evidence="6">DUF1731 domain-containing protein</fullName>
    </recommendedName>
</protein>
<dbReference type="EMBL" id="RJVJ01000005">
    <property type="protein sequence ID" value="ROR33985.1"/>
    <property type="molecule type" value="Genomic_DNA"/>
</dbReference>
<dbReference type="Gene3D" id="3.40.50.720">
    <property type="entry name" value="NAD(P)-binding Rossmann-like Domain"/>
    <property type="match status" value="1"/>
</dbReference>
<name>A0A8G1U920_9ACTN</name>